<keyword evidence="9" id="KW-0694">RNA-binding</keyword>
<comment type="similarity">
    <text evidence="2">Belongs to the methyltransferase superfamily. HEN1 family.</text>
</comment>
<evidence type="ECO:0000256" key="6">
    <source>
        <dbReference type="ARBA" id="ARBA00022691"/>
    </source>
</evidence>
<evidence type="ECO:0000313" key="14">
    <source>
        <dbReference type="EMBL" id="GFR40511.1"/>
    </source>
</evidence>
<dbReference type="EMBL" id="BMAR01000001">
    <property type="protein sequence ID" value="GFR40511.1"/>
    <property type="molecule type" value="Genomic_DNA"/>
</dbReference>
<evidence type="ECO:0000256" key="5">
    <source>
        <dbReference type="ARBA" id="ARBA00022679"/>
    </source>
</evidence>
<evidence type="ECO:0000256" key="11">
    <source>
        <dbReference type="ARBA" id="ARBA00035025"/>
    </source>
</evidence>
<keyword evidence="6" id="KW-0949">S-adenosyl-L-methionine</keyword>
<feature type="non-terminal residue" evidence="14">
    <location>
        <position position="1"/>
    </location>
</feature>
<evidence type="ECO:0000256" key="2">
    <source>
        <dbReference type="ARBA" id="ARBA00009026"/>
    </source>
</evidence>
<dbReference type="InterPro" id="IPR026610">
    <property type="entry name" value="Hen1"/>
</dbReference>
<comment type="cofactor">
    <cofactor evidence="1">
        <name>Mg(2+)</name>
        <dbReference type="ChEBI" id="CHEBI:18420"/>
    </cofactor>
</comment>
<feature type="non-terminal residue" evidence="14">
    <location>
        <position position="222"/>
    </location>
</feature>
<evidence type="ECO:0000313" key="15">
    <source>
        <dbReference type="Proteomes" id="UP001054857"/>
    </source>
</evidence>
<evidence type="ECO:0000256" key="4">
    <source>
        <dbReference type="ARBA" id="ARBA00022603"/>
    </source>
</evidence>
<dbReference type="Gene3D" id="3.40.50.150">
    <property type="entry name" value="Vaccinia Virus protein VP39"/>
    <property type="match status" value="1"/>
</dbReference>
<dbReference type="EC" id="2.1.1.386" evidence="11"/>
<feature type="compositionally biased region" description="Gly residues" evidence="13">
    <location>
        <begin position="127"/>
        <end position="149"/>
    </location>
</feature>
<dbReference type="AlphaFoldDB" id="A0AAD3DET6"/>
<reference evidence="14 15" key="1">
    <citation type="journal article" date="2021" name="Sci. Rep.">
        <title>Genome sequencing of the multicellular alga Astrephomene provides insights into convergent evolution of germ-soma differentiation.</title>
        <authorList>
            <person name="Yamashita S."/>
            <person name="Yamamoto K."/>
            <person name="Matsuzaki R."/>
            <person name="Suzuki S."/>
            <person name="Yamaguchi H."/>
            <person name="Hirooka S."/>
            <person name="Minakuchi Y."/>
            <person name="Miyagishima S."/>
            <person name="Kawachi M."/>
            <person name="Toyoda A."/>
            <person name="Nozaki H."/>
        </authorList>
    </citation>
    <scope>NUCLEOTIDE SEQUENCE [LARGE SCALE GENOMIC DNA]</scope>
    <source>
        <strain evidence="14 15">NIES-4017</strain>
    </source>
</reference>
<keyword evidence="7" id="KW-0479">Metal-binding</keyword>
<dbReference type="GO" id="GO:0005737">
    <property type="term" value="C:cytoplasm"/>
    <property type="evidence" value="ECO:0007669"/>
    <property type="project" value="TreeGrafter"/>
</dbReference>
<gene>
    <name evidence="14" type="ORF">Agub_g1080</name>
</gene>
<evidence type="ECO:0000256" key="10">
    <source>
        <dbReference type="ARBA" id="ARBA00023158"/>
    </source>
</evidence>
<dbReference type="GO" id="GO:0030422">
    <property type="term" value="P:siRNA processing"/>
    <property type="evidence" value="ECO:0007669"/>
    <property type="project" value="TreeGrafter"/>
</dbReference>
<keyword evidence="15" id="KW-1185">Reference proteome</keyword>
<dbReference type="GO" id="GO:0046872">
    <property type="term" value="F:metal ion binding"/>
    <property type="evidence" value="ECO:0007669"/>
    <property type="project" value="UniProtKB-KW"/>
</dbReference>
<protein>
    <recommendedName>
        <fullName evidence="3">Small RNA 2'-O-methyltransferase</fullName>
        <ecNumber evidence="11">2.1.1.386</ecNumber>
    </recommendedName>
</protein>
<sequence length="222" mass="22575">LARLTAAAEEVERLPVEGEESVPQPVEVSLYCGSAMSPHLAHSGEGAGGGGGAGGDPWVGLRGCDAATLTEVVEHLDPEPLGLVGPCVLGGLRPRLLLLTTPNWEYNAVMRACEAAAAEQAAAARSNGGGGRSGGGGGGGGGAPHGGSWPGPPGRDGLPLRCGDHRFEWNRAEFRSWCEELAGRWGYDVSFDEIGHANEEAAALASLAYTGPQQPGGATQMA</sequence>
<evidence type="ECO:0000256" key="9">
    <source>
        <dbReference type="ARBA" id="ARBA00022884"/>
    </source>
</evidence>
<name>A0AAD3DET6_9CHLO</name>
<proteinExistence type="inferred from homology"/>
<organism evidence="14 15">
    <name type="scientific">Astrephomene gubernaculifera</name>
    <dbReference type="NCBI Taxonomy" id="47775"/>
    <lineage>
        <taxon>Eukaryota</taxon>
        <taxon>Viridiplantae</taxon>
        <taxon>Chlorophyta</taxon>
        <taxon>core chlorophytes</taxon>
        <taxon>Chlorophyceae</taxon>
        <taxon>CS clade</taxon>
        <taxon>Chlamydomonadales</taxon>
        <taxon>Astrephomenaceae</taxon>
        <taxon>Astrephomene</taxon>
    </lineage>
</organism>
<feature type="region of interest" description="Disordered" evidence="13">
    <location>
        <begin position="124"/>
        <end position="157"/>
    </location>
</feature>
<keyword evidence="10" id="KW-0943">RNA-mediated gene silencing</keyword>
<accession>A0AAD3DET6</accession>
<dbReference type="GO" id="GO:0090486">
    <property type="term" value="F:small RNA 2'-O-methyltransferase activity"/>
    <property type="evidence" value="ECO:0007669"/>
    <property type="project" value="UniProtKB-EC"/>
</dbReference>
<evidence type="ECO:0000256" key="7">
    <source>
        <dbReference type="ARBA" id="ARBA00022723"/>
    </source>
</evidence>
<evidence type="ECO:0000256" key="12">
    <source>
        <dbReference type="ARBA" id="ARBA00048418"/>
    </source>
</evidence>
<comment type="caution">
    <text evidence="14">The sequence shown here is derived from an EMBL/GenBank/DDBJ whole genome shotgun (WGS) entry which is preliminary data.</text>
</comment>
<dbReference type="GO" id="GO:0003723">
    <property type="term" value="F:RNA binding"/>
    <property type="evidence" value="ECO:0007669"/>
    <property type="project" value="UniProtKB-KW"/>
</dbReference>
<dbReference type="InterPro" id="IPR029063">
    <property type="entry name" value="SAM-dependent_MTases_sf"/>
</dbReference>
<dbReference type="PANTHER" id="PTHR21404:SF3">
    <property type="entry name" value="SMALL RNA 2'-O-METHYLTRANSFERASE"/>
    <property type="match status" value="1"/>
</dbReference>
<dbReference type="PANTHER" id="PTHR21404">
    <property type="entry name" value="HEN1"/>
    <property type="match status" value="1"/>
</dbReference>
<keyword evidence="5" id="KW-0808">Transferase</keyword>
<dbReference type="Proteomes" id="UP001054857">
    <property type="component" value="Unassembled WGS sequence"/>
</dbReference>
<dbReference type="GO" id="GO:0001510">
    <property type="term" value="P:RNA methylation"/>
    <property type="evidence" value="ECO:0007669"/>
    <property type="project" value="InterPro"/>
</dbReference>
<evidence type="ECO:0000256" key="1">
    <source>
        <dbReference type="ARBA" id="ARBA00001946"/>
    </source>
</evidence>
<evidence type="ECO:0000256" key="8">
    <source>
        <dbReference type="ARBA" id="ARBA00022842"/>
    </source>
</evidence>
<evidence type="ECO:0000256" key="3">
    <source>
        <dbReference type="ARBA" id="ARBA00021330"/>
    </source>
</evidence>
<evidence type="ECO:0000256" key="13">
    <source>
        <dbReference type="SAM" id="MobiDB-lite"/>
    </source>
</evidence>
<keyword evidence="8" id="KW-0460">Magnesium</keyword>
<dbReference type="GO" id="GO:0005634">
    <property type="term" value="C:nucleus"/>
    <property type="evidence" value="ECO:0007669"/>
    <property type="project" value="TreeGrafter"/>
</dbReference>
<comment type="catalytic activity">
    <reaction evidence="12">
        <text>small RNA 3'-end nucleotide + S-adenosyl-L-methionine = small RNA 3'-end 2'-O-methylnucleotide + S-adenosyl-L-homocysteine + H(+)</text>
        <dbReference type="Rhea" id="RHEA:37887"/>
        <dbReference type="Rhea" id="RHEA-COMP:10415"/>
        <dbReference type="Rhea" id="RHEA-COMP:10416"/>
        <dbReference type="ChEBI" id="CHEBI:15378"/>
        <dbReference type="ChEBI" id="CHEBI:57856"/>
        <dbReference type="ChEBI" id="CHEBI:59789"/>
        <dbReference type="ChEBI" id="CHEBI:74896"/>
        <dbReference type="ChEBI" id="CHEBI:74898"/>
        <dbReference type="EC" id="2.1.1.386"/>
    </reaction>
</comment>
<keyword evidence="4" id="KW-0489">Methyltransferase</keyword>